<dbReference type="InterPro" id="IPR000198">
    <property type="entry name" value="RhoGAP_dom"/>
</dbReference>
<feature type="compositionally biased region" description="Polar residues" evidence="2">
    <location>
        <begin position="715"/>
        <end position="729"/>
    </location>
</feature>
<name>A0A4Z1IB28_9HELO</name>
<feature type="region of interest" description="Disordered" evidence="2">
    <location>
        <begin position="89"/>
        <end position="109"/>
    </location>
</feature>
<dbReference type="SMART" id="SM00324">
    <property type="entry name" value="RhoGAP"/>
    <property type="match status" value="1"/>
</dbReference>
<dbReference type="GO" id="GO:0007165">
    <property type="term" value="P:signal transduction"/>
    <property type="evidence" value="ECO:0007669"/>
    <property type="project" value="InterPro"/>
</dbReference>
<feature type="compositionally biased region" description="Basic and acidic residues" evidence="2">
    <location>
        <begin position="516"/>
        <end position="530"/>
    </location>
</feature>
<feature type="compositionally biased region" description="Polar residues" evidence="2">
    <location>
        <begin position="624"/>
        <end position="639"/>
    </location>
</feature>
<dbReference type="Pfam" id="PF00620">
    <property type="entry name" value="RhoGAP"/>
    <property type="match status" value="1"/>
</dbReference>
<feature type="compositionally biased region" description="Basic and acidic residues" evidence="2">
    <location>
        <begin position="677"/>
        <end position="691"/>
    </location>
</feature>
<accession>A0A4Z1IB28</accession>
<feature type="region of interest" description="Disordered" evidence="2">
    <location>
        <begin position="1300"/>
        <end position="1326"/>
    </location>
</feature>
<reference evidence="4 5" key="1">
    <citation type="submission" date="2017-12" db="EMBL/GenBank/DDBJ databases">
        <title>Comparative genomics of Botrytis spp.</title>
        <authorList>
            <person name="Valero-Jimenez C.A."/>
            <person name="Tapia P."/>
            <person name="Veloso J."/>
            <person name="Silva-Moreno E."/>
            <person name="Staats M."/>
            <person name="Valdes J.H."/>
            <person name="Van Kan J.A.L."/>
        </authorList>
    </citation>
    <scope>NUCLEOTIDE SEQUENCE [LARGE SCALE GENOMIC DNA]</scope>
    <source>
        <strain evidence="4 5">MUCL11595</strain>
    </source>
</reference>
<evidence type="ECO:0000259" key="3">
    <source>
        <dbReference type="PROSITE" id="PS50238"/>
    </source>
</evidence>
<feature type="compositionally biased region" description="Basic and acidic residues" evidence="2">
    <location>
        <begin position="730"/>
        <end position="742"/>
    </location>
</feature>
<evidence type="ECO:0000256" key="1">
    <source>
        <dbReference type="SAM" id="Coils"/>
    </source>
</evidence>
<evidence type="ECO:0000256" key="2">
    <source>
        <dbReference type="SAM" id="MobiDB-lite"/>
    </source>
</evidence>
<feature type="compositionally biased region" description="Polar residues" evidence="2">
    <location>
        <begin position="763"/>
        <end position="772"/>
    </location>
</feature>
<feature type="compositionally biased region" description="Polar residues" evidence="2">
    <location>
        <begin position="852"/>
        <end position="861"/>
    </location>
</feature>
<feature type="compositionally biased region" description="Basic and acidic residues" evidence="2">
    <location>
        <begin position="1315"/>
        <end position="1324"/>
    </location>
</feature>
<feature type="region of interest" description="Disordered" evidence="2">
    <location>
        <begin position="497"/>
        <end position="563"/>
    </location>
</feature>
<feature type="compositionally biased region" description="Polar residues" evidence="2">
    <location>
        <begin position="1300"/>
        <end position="1313"/>
    </location>
</feature>
<gene>
    <name evidence="4" type="ORF">BCON_0054g00050</name>
</gene>
<keyword evidence="1" id="KW-0175">Coiled coil</keyword>
<proteinExistence type="predicted"/>
<feature type="compositionally biased region" description="Low complexity" evidence="2">
    <location>
        <begin position="594"/>
        <end position="608"/>
    </location>
</feature>
<dbReference type="SUPFAM" id="SSF48350">
    <property type="entry name" value="GTPase activation domain, GAP"/>
    <property type="match status" value="1"/>
</dbReference>
<organism evidence="4 5">
    <name type="scientific">Botryotinia convoluta</name>
    <dbReference type="NCBI Taxonomy" id="54673"/>
    <lineage>
        <taxon>Eukaryota</taxon>
        <taxon>Fungi</taxon>
        <taxon>Dikarya</taxon>
        <taxon>Ascomycota</taxon>
        <taxon>Pezizomycotina</taxon>
        <taxon>Leotiomycetes</taxon>
        <taxon>Helotiales</taxon>
        <taxon>Sclerotiniaceae</taxon>
        <taxon>Botryotinia</taxon>
    </lineage>
</organism>
<sequence length="1358" mass="150902">MRPNRLNSRASSATLSLRRQQDVATLFADDSSIAQNLLRGQAIPIRRASIRVLPSDPNISLALAGDGPSIADEPSDIVHRPRIRRGLCSSNTWTSSSAGGESENDDSDDRTHFIEEFNRLADKHGVRKFIPSEYEDVPCIEDGPDKHGNWLSRKLFRRTSSSQTPVVKSKKAERRDLKKMRSISDSLRLKGRRDSLKDRDLVELVRLCGSSLLYLPAEYAASGLTLPTCIRATAQYLIQHAPTTRGVFRIPGSQHTISLIYEHYCSKGDEGHIAGTVRCPTLPDHIDCDVHDVASAFKRFLSGIPGGILGSLPLFDALVSIQTHLRGDPEMTRTKHSKVRARLIALSISTLRSTYRRELICAVLGLLCMVGRAAETARREDDRGRPLPTSDLMGYKPLGIVFGPLLVGDLMDNYNIRLANGHGSLVLTPLSPPKTKKERKKHKSAEEGVTFNNLVDKIKVAGEITEMLITHWRDVVRHMKNLEALTAVEGSKIMGIRGRKPPILRPSMSESFSLRRPPDWTYDKPNRNADRSQSPTPPQRRPSPRSCPRHSSRDTTEQQATEQQALEDYTNPLQFDALSVTKQRSRQRLSPGEALKNAKSSSALSTALVKEHPDENDFEDSKLSFKQTPQSIGPSSSTRNGKENNQKSPTVERNTERRVKGIVRRLKSESIETEDLLPVRDPKDLGNDKTLDAQSSPLSLDAHSKKIKTTSSSSLLHDNNQKHMQASASSHRDTPSSRENHIRFAPSTSHAQDAKDSRRRQGFTGSDYSKGNSPKDPLSQVSHEDDLASLAVLGQALESPAISMKSEVKSIKSTEKPDNPTKHDSGIDFHEKREAEKPAEKPRTPNFLRPQLSRQNVSDTPKSAKVHGHDDRSGIKSNVSRKTDSAAPVITTVVEPKVIQAKGRPSHETASPATLSKVASIREMFRKRKSDSRSSKLTEDNHKSEPSRPVTEHHTESHSRKIPTPEPTRTPKKVSVRAMAEKFDTVKPTPPPLSSPAPVKSTIPVPIASVDNRRGEGVVSPYTINPPPSPTRSIASFKSGKSIRSFRNTGLAQRFQQAQEHSSPTKMQAPKRVLRDFVPDPISPQVIVENSHEDSVASLRRPLSTSNSLTVPLKPVGHQPPMPIRQAGMDGAYSSIGNSDILSLTSSEFEAAHTFLQSQSQLAHDATLSKNTLTRGNTVLHSQIRSLQQQVYEKTKQVRQLQRRFEIRSSSDTEHISLTEQLRESREEVEMWRRRAEAAERKLELMDIIRTRNDSRVEEQRGPIYQAKGIQAEDDIVSHGRGYSVDGGTRRLILRRRMTGTMSSKDSTGSNGTVVRERSGRYEDGSEICMDGNTDGVIHNDWANQTLSILDGFKSWEG</sequence>
<feature type="compositionally biased region" description="Basic and acidic residues" evidence="2">
    <location>
        <begin position="931"/>
        <end position="959"/>
    </location>
</feature>
<dbReference type="CDD" id="cd00159">
    <property type="entry name" value="RhoGAP"/>
    <property type="match status" value="1"/>
</dbReference>
<feature type="coiled-coil region" evidence="1">
    <location>
        <begin position="1184"/>
        <end position="1242"/>
    </location>
</feature>
<comment type="caution">
    <text evidence="4">The sequence shown here is derived from an EMBL/GenBank/DDBJ whole genome shotgun (WGS) entry which is preliminary data.</text>
</comment>
<feature type="compositionally biased region" description="Basic and acidic residues" evidence="2">
    <location>
        <begin position="806"/>
        <end position="843"/>
    </location>
</feature>
<dbReference type="Proteomes" id="UP000297527">
    <property type="component" value="Unassembled WGS sequence"/>
</dbReference>
<evidence type="ECO:0000313" key="4">
    <source>
        <dbReference type="EMBL" id="TGO58475.1"/>
    </source>
</evidence>
<protein>
    <recommendedName>
        <fullName evidence="3">Rho-GAP domain-containing protein</fullName>
    </recommendedName>
</protein>
<dbReference type="InterPro" id="IPR008936">
    <property type="entry name" value="Rho_GTPase_activation_prot"/>
</dbReference>
<dbReference type="EMBL" id="PQXN01000054">
    <property type="protein sequence ID" value="TGO58475.1"/>
    <property type="molecule type" value="Genomic_DNA"/>
</dbReference>
<feature type="domain" description="Rho-GAP" evidence="3">
    <location>
        <begin position="213"/>
        <end position="476"/>
    </location>
</feature>
<feature type="region of interest" description="Disordered" evidence="2">
    <location>
        <begin position="581"/>
        <end position="660"/>
    </location>
</feature>
<evidence type="ECO:0000313" key="5">
    <source>
        <dbReference type="Proteomes" id="UP000297527"/>
    </source>
</evidence>
<feature type="region of interest" description="Disordered" evidence="2">
    <location>
        <begin position="674"/>
        <end position="781"/>
    </location>
</feature>
<keyword evidence="5" id="KW-1185">Reference proteome</keyword>
<feature type="compositionally biased region" description="Polar residues" evidence="2">
    <location>
        <begin position="89"/>
        <end position="99"/>
    </location>
</feature>
<feature type="region of interest" description="Disordered" evidence="2">
    <location>
        <begin position="805"/>
        <end position="975"/>
    </location>
</feature>
<dbReference type="Gene3D" id="1.10.555.10">
    <property type="entry name" value="Rho GTPase activation protein"/>
    <property type="match status" value="1"/>
</dbReference>
<feature type="compositionally biased region" description="Basic and acidic residues" evidence="2">
    <location>
        <begin position="609"/>
        <end position="623"/>
    </location>
</feature>
<dbReference type="OrthoDB" id="9994905at2759"/>
<dbReference type="PROSITE" id="PS50238">
    <property type="entry name" value="RHOGAP"/>
    <property type="match status" value="1"/>
</dbReference>